<dbReference type="NCBIfam" id="TIGR03867">
    <property type="entry name" value="MprA_tail"/>
    <property type="match status" value="1"/>
</dbReference>
<dbReference type="AlphaFoldDB" id="A0A6J4RY82"/>
<dbReference type="EMBL" id="CADCVW010000015">
    <property type="protein sequence ID" value="CAA9484873.1"/>
    <property type="molecule type" value="Genomic_DNA"/>
</dbReference>
<keyword evidence="1" id="KW-0812">Transmembrane</keyword>
<dbReference type="InterPro" id="IPR021206">
    <property type="entry name" value="MprA_tail"/>
</dbReference>
<accession>A0A6J4RY82</accession>
<protein>
    <recommendedName>
        <fullName evidence="3">DUF4350 domain-containing protein</fullName>
    </recommendedName>
</protein>
<feature type="transmembrane region" description="Helical" evidence="1">
    <location>
        <begin position="270"/>
        <end position="289"/>
    </location>
</feature>
<reference evidence="2" key="1">
    <citation type="submission" date="2020-02" db="EMBL/GenBank/DDBJ databases">
        <authorList>
            <person name="Meier V. D."/>
        </authorList>
    </citation>
    <scope>NUCLEOTIDE SEQUENCE</scope>
    <source>
        <strain evidence="2">AVDCRST_MAG39</strain>
    </source>
</reference>
<sequence>MGGRGGGGAFSPLTVALLLAIGILGFVGTLVLGAFAPDLATGRNGGAHALSNAAVGYAGLVRLAEETGREPAVIRDEELLGTEDLVVFTPEDPKVDLSERLRRRAAKPTLIVLPKWSTAADPDRSGWMRVAGLLDEDAPEGILAPDYRLEVSRRRSGGRPLRAVRDLPNDIRFRAPRPVQVIADKDLEPLIVDERGGIVLGHVRARDLYVLADPDLLSNAGVADLSQARSALALLDFINGANADGIAFDVTANGLGATASPLRLAFEPPFLAFTLCLFAALVLAGWQAGTRFGAARAPARAIAFGKRALVDNSAMLVRKAGREAALGGRYADALRERALRAFAAPARLRAEEADAWLDRAGGRRRFTDLAAAVRAAGDRTELLRAASALHAWLGGKLK</sequence>
<gene>
    <name evidence="2" type="ORF">AVDCRST_MAG39-266</name>
</gene>
<name>A0A6J4RY82_9SPHN</name>
<evidence type="ECO:0000313" key="2">
    <source>
        <dbReference type="EMBL" id="CAA9484873.1"/>
    </source>
</evidence>
<evidence type="ECO:0008006" key="3">
    <source>
        <dbReference type="Google" id="ProtNLM"/>
    </source>
</evidence>
<keyword evidence="1" id="KW-0472">Membrane</keyword>
<keyword evidence="1" id="KW-1133">Transmembrane helix</keyword>
<feature type="transmembrane region" description="Helical" evidence="1">
    <location>
        <begin position="12"/>
        <end position="35"/>
    </location>
</feature>
<evidence type="ECO:0000256" key="1">
    <source>
        <dbReference type="SAM" id="Phobius"/>
    </source>
</evidence>
<proteinExistence type="predicted"/>
<organism evidence="2">
    <name type="scientific">uncultured Sphingomonadaceae bacterium</name>
    <dbReference type="NCBI Taxonomy" id="169976"/>
    <lineage>
        <taxon>Bacteria</taxon>
        <taxon>Pseudomonadati</taxon>
        <taxon>Pseudomonadota</taxon>
        <taxon>Alphaproteobacteria</taxon>
        <taxon>Sphingomonadales</taxon>
        <taxon>Sphingomonadaceae</taxon>
        <taxon>environmental samples</taxon>
    </lineage>
</organism>